<dbReference type="EMBL" id="CAMXCT010001547">
    <property type="protein sequence ID" value="CAI3991065.1"/>
    <property type="molecule type" value="Genomic_DNA"/>
</dbReference>
<sequence length="224" mass="24746">MGRSRGSDFLGWEATAHADSAPQEPWIIHFHHFRKNAELGSFLQTPSHRIHPRGWIWRWIDGTPVQLAGLSETPDFDDEFMEGSDGAVVSQHESHVHQRHSHHYHEDPMDEVAVAIISSGTTILFAMAGAALAMRFFRELVRPRSHNAEVVQVDIPGVQPFRPFAGQAYHLAHLSKPPSPRHAQNPEEKAEKDAQNSVTSPVSQALPSNTGATPLQAEDGATLA</sequence>
<organism evidence="3">
    <name type="scientific">Cladocopium goreaui</name>
    <dbReference type="NCBI Taxonomy" id="2562237"/>
    <lineage>
        <taxon>Eukaryota</taxon>
        <taxon>Sar</taxon>
        <taxon>Alveolata</taxon>
        <taxon>Dinophyceae</taxon>
        <taxon>Suessiales</taxon>
        <taxon>Symbiodiniaceae</taxon>
        <taxon>Cladocopium</taxon>
    </lineage>
</organism>
<evidence type="ECO:0000313" key="5">
    <source>
        <dbReference type="Proteomes" id="UP001152797"/>
    </source>
</evidence>
<reference evidence="4" key="2">
    <citation type="submission" date="2024-04" db="EMBL/GenBank/DDBJ databases">
        <authorList>
            <person name="Chen Y."/>
            <person name="Shah S."/>
            <person name="Dougan E. K."/>
            <person name="Thang M."/>
            <person name="Chan C."/>
        </authorList>
    </citation>
    <scope>NUCLEOTIDE SEQUENCE [LARGE SCALE GENOMIC DNA]</scope>
</reference>
<evidence type="ECO:0000256" key="1">
    <source>
        <dbReference type="SAM" id="MobiDB-lite"/>
    </source>
</evidence>
<proteinExistence type="predicted"/>
<feature type="transmembrane region" description="Helical" evidence="2">
    <location>
        <begin position="112"/>
        <end position="137"/>
    </location>
</feature>
<reference evidence="3" key="1">
    <citation type="submission" date="2022-10" db="EMBL/GenBank/DDBJ databases">
        <authorList>
            <person name="Chen Y."/>
            <person name="Dougan E. K."/>
            <person name="Chan C."/>
            <person name="Rhodes N."/>
            <person name="Thang M."/>
        </authorList>
    </citation>
    <scope>NUCLEOTIDE SEQUENCE</scope>
</reference>
<feature type="compositionally biased region" description="Polar residues" evidence="1">
    <location>
        <begin position="195"/>
        <end position="213"/>
    </location>
</feature>
<keyword evidence="2" id="KW-1133">Transmembrane helix</keyword>
<dbReference type="Proteomes" id="UP001152797">
    <property type="component" value="Unassembled WGS sequence"/>
</dbReference>
<evidence type="ECO:0000313" key="3">
    <source>
        <dbReference type="EMBL" id="CAI3991065.1"/>
    </source>
</evidence>
<comment type="caution">
    <text evidence="3">The sequence shown here is derived from an EMBL/GenBank/DDBJ whole genome shotgun (WGS) entry which is preliminary data.</text>
</comment>
<keyword evidence="2" id="KW-0472">Membrane</keyword>
<dbReference type="EMBL" id="CAMXCT020001547">
    <property type="protein sequence ID" value="CAL1144440.1"/>
    <property type="molecule type" value="Genomic_DNA"/>
</dbReference>
<name>A0A9P1CGB1_9DINO</name>
<keyword evidence="5" id="KW-1185">Reference proteome</keyword>
<keyword evidence="2" id="KW-0812">Transmembrane</keyword>
<dbReference type="EMBL" id="CAMXCT030001547">
    <property type="protein sequence ID" value="CAL4778377.1"/>
    <property type="molecule type" value="Genomic_DNA"/>
</dbReference>
<evidence type="ECO:0000256" key="2">
    <source>
        <dbReference type="SAM" id="Phobius"/>
    </source>
</evidence>
<dbReference type="AlphaFoldDB" id="A0A9P1CGB1"/>
<gene>
    <name evidence="3" type="ORF">C1SCF055_LOCUS18000</name>
</gene>
<feature type="compositionally biased region" description="Basic and acidic residues" evidence="1">
    <location>
        <begin position="184"/>
        <end position="194"/>
    </location>
</feature>
<protein>
    <submittedName>
        <fullName evidence="3">Uncharacterized protein</fullName>
    </submittedName>
</protein>
<accession>A0A9P1CGB1</accession>
<feature type="region of interest" description="Disordered" evidence="1">
    <location>
        <begin position="174"/>
        <end position="224"/>
    </location>
</feature>
<evidence type="ECO:0000313" key="4">
    <source>
        <dbReference type="EMBL" id="CAL1144440.1"/>
    </source>
</evidence>